<sequence length="298" mass="33762">MIDEKKIDRMRNGKGFIAALDQSGGSTPKALLAYGIPENTYQTEEEMFDIVHDMRKRIITSPQFTSEHILGAIIFEGTMKRKIGELYTGEYLWDKKHILPLLKIDKGLATEDDGVQLMKDIPDLNKTLTEANEHHIFGTKQRSFISKASEHGIKAVVDQQIELAKKVFAAGLIPTIEPEIDIHSPQKGEAEVILKKYLLEELNKLADNVLVMIKVSLPNVPDFYKELIEHPRVLRVLALSGGYKRSEADKKLAENHGMIASFSRALLEDLTYQETDFEFESSLRYEIQEIYGASVNKD</sequence>
<evidence type="ECO:0000256" key="6">
    <source>
        <dbReference type="ARBA" id="ARBA00029799"/>
    </source>
</evidence>
<dbReference type="InterPro" id="IPR013785">
    <property type="entry name" value="Aldolase_TIM"/>
</dbReference>
<name>A0A429ZWR1_9ENTE</name>
<dbReference type="Gene3D" id="3.20.20.70">
    <property type="entry name" value="Aldolase class I"/>
    <property type="match status" value="1"/>
</dbReference>
<dbReference type="InterPro" id="IPR000741">
    <property type="entry name" value="FBA_I"/>
</dbReference>
<dbReference type="Proteomes" id="UP000287857">
    <property type="component" value="Unassembled WGS sequence"/>
</dbReference>
<dbReference type="GO" id="GO:0006096">
    <property type="term" value="P:glycolytic process"/>
    <property type="evidence" value="ECO:0007669"/>
    <property type="project" value="UniProtKB-UniPathway"/>
</dbReference>
<comment type="pathway">
    <text evidence="1">Carbohydrate degradation; glycolysis; D-glyceraldehyde 3-phosphate and glycerone phosphate from D-glucose: step 4/4.</text>
</comment>
<dbReference type="GO" id="GO:0004332">
    <property type="term" value="F:fructose-bisphosphate aldolase activity"/>
    <property type="evidence" value="ECO:0007669"/>
    <property type="project" value="UniProtKB-EC"/>
</dbReference>
<dbReference type="NCBIfam" id="NF003784">
    <property type="entry name" value="PRK05377.1"/>
    <property type="match status" value="1"/>
</dbReference>
<comment type="similarity">
    <text evidence="2">Belongs to the class I fructose-bisphosphate aldolase family.</text>
</comment>
<dbReference type="EC" id="4.1.2.13" evidence="3"/>
<evidence type="ECO:0000313" key="8">
    <source>
        <dbReference type="Proteomes" id="UP000287857"/>
    </source>
</evidence>
<evidence type="ECO:0000256" key="4">
    <source>
        <dbReference type="ARBA" id="ARBA00023152"/>
    </source>
</evidence>
<proteinExistence type="inferred from homology"/>
<evidence type="ECO:0000256" key="2">
    <source>
        <dbReference type="ARBA" id="ARBA00010387"/>
    </source>
</evidence>
<dbReference type="PANTHER" id="PTHR11627">
    <property type="entry name" value="FRUCTOSE-BISPHOSPHATE ALDOLASE"/>
    <property type="match status" value="1"/>
</dbReference>
<evidence type="ECO:0000256" key="1">
    <source>
        <dbReference type="ARBA" id="ARBA00004714"/>
    </source>
</evidence>
<dbReference type="UniPathway" id="UPA00109">
    <property type="reaction ID" value="UER00183"/>
</dbReference>
<dbReference type="OrthoDB" id="9813469at2"/>
<keyword evidence="5" id="KW-0456">Lyase</keyword>
<dbReference type="AlphaFoldDB" id="A0A429ZWR1"/>
<comment type="caution">
    <text evidence="7">The sequence shown here is derived from an EMBL/GenBank/DDBJ whole genome shotgun (WGS) entry which is preliminary data.</text>
</comment>
<reference evidence="7 8" key="1">
    <citation type="submission" date="2017-05" db="EMBL/GenBank/DDBJ databases">
        <title>Vagococcus spp. assemblies.</title>
        <authorList>
            <person name="Gulvik C.A."/>
        </authorList>
    </citation>
    <scope>NUCLEOTIDE SEQUENCE [LARGE SCALE GENOMIC DNA]</scope>
    <source>
        <strain evidence="7 8">SS1995</strain>
    </source>
</reference>
<keyword evidence="4" id="KW-0324">Glycolysis</keyword>
<dbReference type="RefSeq" id="WP_125984347.1">
    <property type="nucleotide sequence ID" value="NZ_NGJS01000012.1"/>
</dbReference>
<dbReference type="EMBL" id="NGJS01000012">
    <property type="protein sequence ID" value="RST98224.1"/>
    <property type="molecule type" value="Genomic_DNA"/>
</dbReference>
<keyword evidence="8" id="KW-1185">Reference proteome</keyword>
<evidence type="ECO:0000256" key="3">
    <source>
        <dbReference type="ARBA" id="ARBA00013068"/>
    </source>
</evidence>
<evidence type="ECO:0000256" key="5">
    <source>
        <dbReference type="ARBA" id="ARBA00023239"/>
    </source>
</evidence>
<dbReference type="Pfam" id="PF00274">
    <property type="entry name" value="Glycolytic"/>
    <property type="match status" value="1"/>
</dbReference>
<accession>A0A429ZWR1</accession>
<protein>
    <recommendedName>
        <fullName evidence="3">fructose-bisphosphate aldolase</fullName>
        <ecNumber evidence="3">4.1.2.13</ecNumber>
    </recommendedName>
    <alternativeName>
        <fullName evidence="6">Fructose-bisphosphate aldolase class I</fullName>
    </alternativeName>
</protein>
<dbReference type="SUPFAM" id="SSF51569">
    <property type="entry name" value="Aldolase"/>
    <property type="match status" value="1"/>
</dbReference>
<evidence type="ECO:0000313" key="7">
    <source>
        <dbReference type="EMBL" id="RST98224.1"/>
    </source>
</evidence>
<organism evidence="7 8">
    <name type="scientific">Vagococcus vulneris</name>
    <dbReference type="NCBI Taxonomy" id="1977869"/>
    <lineage>
        <taxon>Bacteria</taxon>
        <taxon>Bacillati</taxon>
        <taxon>Bacillota</taxon>
        <taxon>Bacilli</taxon>
        <taxon>Lactobacillales</taxon>
        <taxon>Enterococcaceae</taxon>
        <taxon>Vagococcus</taxon>
    </lineage>
</organism>
<gene>
    <name evidence="7" type="ORF">CBF37_08635</name>
</gene>